<dbReference type="Pfam" id="PF01471">
    <property type="entry name" value="PG_binding_1"/>
    <property type="match status" value="1"/>
</dbReference>
<evidence type="ECO:0000259" key="3">
    <source>
        <dbReference type="Pfam" id="PF01471"/>
    </source>
</evidence>
<feature type="compositionally biased region" description="Gly residues" evidence="1">
    <location>
        <begin position="182"/>
        <end position="193"/>
    </location>
</feature>
<gene>
    <name evidence="4" type="ORF">HB662_13820</name>
</gene>
<feature type="region of interest" description="Disordered" evidence="1">
    <location>
        <begin position="69"/>
        <end position="128"/>
    </location>
</feature>
<evidence type="ECO:0000256" key="1">
    <source>
        <dbReference type="SAM" id="MobiDB-lite"/>
    </source>
</evidence>
<name>A0ABX1F0I9_9PROT</name>
<feature type="region of interest" description="Disordered" evidence="1">
    <location>
        <begin position="161"/>
        <end position="318"/>
    </location>
</feature>
<feature type="compositionally biased region" description="Gly residues" evidence="1">
    <location>
        <begin position="299"/>
        <end position="311"/>
    </location>
</feature>
<evidence type="ECO:0000313" key="5">
    <source>
        <dbReference type="Proteomes" id="UP000765160"/>
    </source>
</evidence>
<evidence type="ECO:0000313" key="4">
    <source>
        <dbReference type="EMBL" id="NKE45864.1"/>
    </source>
</evidence>
<dbReference type="PROSITE" id="PS51257">
    <property type="entry name" value="PROKAR_LIPOPROTEIN"/>
    <property type="match status" value="1"/>
</dbReference>
<feature type="signal peptide" evidence="2">
    <location>
        <begin position="1"/>
        <end position="22"/>
    </location>
</feature>
<dbReference type="InterPro" id="IPR036365">
    <property type="entry name" value="PGBD-like_sf"/>
</dbReference>
<keyword evidence="2" id="KW-0732">Signal</keyword>
<dbReference type="RefSeq" id="WP_168050399.1">
    <property type="nucleotide sequence ID" value="NZ_JAATJR010000004.1"/>
</dbReference>
<feature type="compositionally biased region" description="Gly residues" evidence="1">
    <location>
        <begin position="216"/>
        <end position="225"/>
    </location>
</feature>
<dbReference type="InterPro" id="IPR002477">
    <property type="entry name" value="Peptidoglycan-bd-like"/>
</dbReference>
<comment type="caution">
    <text evidence="4">The sequence shown here is derived from an EMBL/GenBank/DDBJ whole genome shotgun (WGS) entry which is preliminary data.</text>
</comment>
<dbReference type="InterPro" id="IPR036366">
    <property type="entry name" value="PGBDSf"/>
</dbReference>
<accession>A0ABX1F0I9</accession>
<feature type="compositionally biased region" description="Gly residues" evidence="1">
    <location>
        <begin position="255"/>
        <end position="267"/>
    </location>
</feature>
<keyword evidence="5" id="KW-1185">Reference proteome</keyword>
<organism evidence="4 5">
    <name type="scientific">Falsiroseomonas frigidaquae</name>
    <dbReference type="NCBI Taxonomy" id="487318"/>
    <lineage>
        <taxon>Bacteria</taxon>
        <taxon>Pseudomonadati</taxon>
        <taxon>Pseudomonadota</taxon>
        <taxon>Alphaproteobacteria</taxon>
        <taxon>Acetobacterales</taxon>
        <taxon>Roseomonadaceae</taxon>
        <taxon>Falsiroseomonas</taxon>
    </lineage>
</organism>
<dbReference type="Gene3D" id="1.10.101.10">
    <property type="entry name" value="PGBD-like superfamily/PGBD"/>
    <property type="match status" value="1"/>
</dbReference>
<dbReference type="Proteomes" id="UP000765160">
    <property type="component" value="Unassembled WGS sequence"/>
</dbReference>
<proteinExistence type="predicted"/>
<feature type="compositionally biased region" description="Polar residues" evidence="1">
    <location>
        <begin position="228"/>
        <end position="244"/>
    </location>
</feature>
<feature type="compositionally biased region" description="Polar residues" evidence="1">
    <location>
        <begin position="106"/>
        <end position="117"/>
    </location>
</feature>
<evidence type="ECO:0000256" key="2">
    <source>
        <dbReference type="SAM" id="SignalP"/>
    </source>
</evidence>
<feature type="compositionally biased region" description="Polar residues" evidence="1">
    <location>
        <begin position="270"/>
        <end position="289"/>
    </location>
</feature>
<dbReference type="EMBL" id="JAAVTX010000004">
    <property type="protein sequence ID" value="NKE45864.1"/>
    <property type="molecule type" value="Genomic_DNA"/>
</dbReference>
<reference evidence="4 5" key="1">
    <citation type="submission" date="2020-03" db="EMBL/GenBank/DDBJ databases">
        <title>Roseomonas selenitidurans sp. nov. isolated from soil.</title>
        <authorList>
            <person name="Liu H."/>
        </authorList>
    </citation>
    <scope>NUCLEOTIDE SEQUENCE [LARGE SCALE GENOMIC DNA]</scope>
    <source>
        <strain evidence="4 5">JCM 15073</strain>
    </source>
</reference>
<feature type="domain" description="Peptidoglycan binding-like" evidence="3">
    <location>
        <begin position="106"/>
        <end position="158"/>
    </location>
</feature>
<sequence>MMTNKARLLGAAALGLMVAACGTDPQERMTGGAAAGAATGAGVGALGGPVGALAGAAVGGGAGAVAGATTSPSDVNLGRPVWNDPATRVPGMNNDRSSSSAASGSTRDVQQALSQRGFNPGPVDGVMGPRTRSALRDFQRANNIEATGRTNSATMAALNVSGGGSQAMRGSSGRTDPNRAYMGGGMVGGGIGANAGSQMSQTNPDRSGAATDADPGTGGTGGSGGSTRMPNSPNYGGSGTSNPMERSGTATGADPGTGGTGGSGGGAATRPTSPGISGRPNSSGSNLERSGTATDADPGTGGTGGSGGSSGGTSMPPR</sequence>
<dbReference type="SUPFAM" id="SSF47090">
    <property type="entry name" value="PGBD-like"/>
    <property type="match status" value="1"/>
</dbReference>
<protein>
    <submittedName>
        <fullName evidence="4">Peptidoglycan-binding protein</fullName>
    </submittedName>
</protein>
<feature type="chain" id="PRO_5046521759" evidence="2">
    <location>
        <begin position="23"/>
        <end position="318"/>
    </location>
</feature>